<keyword evidence="2" id="KW-1185">Reference proteome</keyword>
<name>A0ABS4I4M8_9BACL</name>
<proteinExistence type="predicted"/>
<dbReference type="Gene3D" id="1.20.1270.90">
    <property type="entry name" value="AF1782-like"/>
    <property type="match status" value="1"/>
</dbReference>
<comment type="caution">
    <text evidence="1">The sequence shown here is derived from an EMBL/GenBank/DDBJ whole genome shotgun (WGS) entry which is preliminary data.</text>
</comment>
<dbReference type="RefSeq" id="WP_167058523.1">
    <property type="nucleotide sequence ID" value="NZ_JAAOZR010000018.1"/>
</dbReference>
<reference evidence="1 2" key="1">
    <citation type="submission" date="2021-03" db="EMBL/GenBank/DDBJ databases">
        <title>Genomic Encyclopedia of Type Strains, Phase IV (KMG-IV): sequencing the most valuable type-strain genomes for metagenomic binning, comparative biology and taxonomic classification.</title>
        <authorList>
            <person name="Goeker M."/>
        </authorList>
    </citation>
    <scope>NUCLEOTIDE SEQUENCE [LARGE SCALE GENOMIC DNA]</scope>
    <source>
        <strain evidence="1 2">DSM 24950</strain>
    </source>
</reference>
<accession>A0ABS4I4M8</accession>
<dbReference type="Pfam" id="PF07554">
    <property type="entry name" value="FIVAR"/>
    <property type="match status" value="1"/>
</dbReference>
<dbReference type="Proteomes" id="UP001519344">
    <property type="component" value="Unassembled WGS sequence"/>
</dbReference>
<dbReference type="EMBL" id="JAGGKV010000013">
    <property type="protein sequence ID" value="MBP1965361.1"/>
    <property type="molecule type" value="Genomic_DNA"/>
</dbReference>
<evidence type="ECO:0000313" key="2">
    <source>
        <dbReference type="Proteomes" id="UP001519344"/>
    </source>
</evidence>
<gene>
    <name evidence="1" type="ORF">J2Z65_004598</name>
</gene>
<organism evidence="1 2">
    <name type="scientific">Paenibacillus aceris</name>
    <dbReference type="NCBI Taxonomy" id="869555"/>
    <lineage>
        <taxon>Bacteria</taxon>
        <taxon>Bacillati</taxon>
        <taxon>Bacillota</taxon>
        <taxon>Bacilli</taxon>
        <taxon>Bacillales</taxon>
        <taxon>Paenibacillaceae</taxon>
        <taxon>Paenibacillus</taxon>
    </lineage>
</organism>
<sequence>MLVGTQVGQYPAGSKATLQAAIDKAKGVANAADATQQQVDQTAADLDAALQAFNASQLSLCREI</sequence>
<protein>
    <submittedName>
        <fullName evidence="1">ABC-type transporter Mla subunit MlaD</fullName>
    </submittedName>
</protein>
<evidence type="ECO:0000313" key="1">
    <source>
        <dbReference type="EMBL" id="MBP1965361.1"/>
    </source>
</evidence>